<accession>A0A2P6NLE3</accession>
<keyword evidence="3" id="KW-1185">Reference proteome</keyword>
<evidence type="ECO:0000313" key="3">
    <source>
        <dbReference type="Proteomes" id="UP000241769"/>
    </source>
</evidence>
<organism evidence="2 3">
    <name type="scientific">Planoprotostelium fungivorum</name>
    <dbReference type="NCBI Taxonomy" id="1890364"/>
    <lineage>
        <taxon>Eukaryota</taxon>
        <taxon>Amoebozoa</taxon>
        <taxon>Evosea</taxon>
        <taxon>Variosea</taxon>
        <taxon>Cavosteliida</taxon>
        <taxon>Cavosteliaceae</taxon>
        <taxon>Planoprotostelium</taxon>
    </lineage>
</organism>
<evidence type="ECO:0000313" key="2">
    <source>
        <dbReference type="EMBL" id="PRP84781.1"/>
    </source>
</evidence>
<dbReference type="EMBL" id="MDYQ01000056">
    <property type="protein sequence ID" value="PRP84781.1"/>
    <property type="molecule type" value="Genomic_DNA"/>
</dbReference>
<dbReference type="InParanoid" id="A0A2P6NLE3"/>
<gene>
    <name evidence="2" type="ORF">PROFUN_07435</name>
</gene>
<sequence length="45" mass="4978">MPRDCTRADLTGATDLKSRANRLRFHRRAQGKASTSITNTSTTGR</sequence>
<proteinExistence type="predicted"/>
<comment type="caution">
    <text evidence="2">The sequence shown here is derived from an EMBL/GenBank/DDBJ whole genome shotgun (WGS) entry which is preliminary data.</text>
</comment>
<dbReference type="AlphaFoldDB" id="A0A2P6NLE3"/>
<protein>
    <submittedName>
        <fullName evidence="2">Uncharacterized protein</fullName>
    </submittedName>
</protein>
<feature type="compositionally biased region" description="Polar residues" evidence="1">
    <location>
        <begin position="32"/>
        <end position="45"/>
    </location>
</feature>
<dbReference type="Proteomes" id="UP000241769">
    <property type="component" value="Unassembled WGS sequence"/>
</dbReference>
<feature type="compositionally biased region" description="Basic residues" evidence="1">
    <location>
        <begin position="19"/>
        <end position="30"/>
    </location>
</feature>
<reference evidence="2 3" key="1">
    <citation type="journal article" date="2018" name="Genome Biol. Evol.">
        <title>Multiple Roots of Fruiting Body Formation in Amoebozoa.</title>
        <authorList>
            <person name="Hillmann F."/>
            <person name="Forbes G."/>
            <person name="Novohradska S."/>
            <person name="Ferling I."/>
            <person name="Riege K."/>
            <person name="Groth M."/>
            <person name="Westermann M."/>
            <person name="Marz M."/>
            <person name="Spaller T."/>
            <person name="Winckler T."/>
            <person name="Schaap P."/>
            <person name="Glockner G."/>
        </authorList>
    </citation>
    <scope>NUCLEOTIDE SEQUENCE [LARGE SCALE GENOMIC DNA]</scope>
    <source>
        <strain evidence="2 3">Jena</strain>
    </source>
</reference>
<evidence type="ECO:0000256" key="1">
    <source>
        <dbReference type="SAM" id="MobiDB-lite"/>
    </source>
</evidence>
<feature type="region of interest" description="Disordered" evidence="1">
    <location>
        <begin position="19"/>
        <end position="45"/>
    </location>
</feature>
<name>A0A2P6NLE3_9EUKA</name>